<evidence type="ECO:0000313" key="8">
    <source>
        <dbReference type="EMBL" id="RAQ97884.1"/>
    </source>
</evidence>
<dbReference type="Pfam" id="PF10431">
    <property type="entry name" value="ClpB_D2-small"/>
    <property type="match status" value="1"/>
</dbReference>
<dbReference type="InterPro" id="IPR003593">
    <property type="entry name" value="AAA+_ATPase"/>
</dbReference>
<dbReference type="Pfam" id="PF12770">
    <property type="entry name" value="CHAT"/>
    <property type="match status" value="1"/>
</dbReference>
<gene>
    <name evidence="8" type="ORF">A4R35_20265</name>
</gene>
<dbReference type="GO" id="GO:0034605">
    <property type="term" value="P:cellular response to heat"/>
    <property type="evidence" value="ECO:0007669"/>
    <property type="project" value="TreeGrafter"/>
</dbReference>
<keyword evidence="9" id="KW-1185">Reference proteome</keyword>
<proteinExistence type="predicted"/>
<dbReference type="InterPro" id="IPR036628">
    <property type="entry name" value="Clp_N_dom_sf"/>
</dbReference>
<dbReference type="Pfam" id="PF17871">
    <property type="entry name" value="AAA_lid_9"/>
    <property type="match status" value="1"/>
</dbReference>
<evidence type="ECO:0000256" key="6">
    <source>
        <dbReference type="SAM" id="MobiDB-lite"/>
    </source>
</evidence>
<dbReference type="PROSITE" id="PS51903">
    <property type="entry name" value="CLP_R"/>
    <property type="match status" value="1"/>
</dbReference>
<dbReference type="Gene3D" id="1.10.8.60">
    <property type="match status" value="2"/>
</dbReference>
<name>A0A328VRP2_9CHLR</name>
<dbReference type="PROSITE" id="PS00871">
    <property type="entry name" value="CLPAB_2"/>
    <property type="match status" value="1"/>
</dbReference>
<dbReference type="Gene3D" id="3.40.50.300">
    <property type="entry name" value="P-loop containing nucleotide triphosphate hydrolases"/>
    <property type="match status" value="2"/>
</dbReference>
<evidence type="ECO:0000256" key="4">
    <source>
        <dbReference type="ARBA" id="ARBA00023186"/>
    </source>
</evidence>
<dbReference type="AlphaFoldDB" id="A0A328VRP2"/>
<keyword evidence="1 5" id="KW-0677">Repeat</keyword>
<dbReference type="PRINTS" id="PR00300">
    <property type="entry name" value="CLPPROTEASEA"/>
</dbReference>
<reference evidence="8 9" key="1">
    <citation type="submission" date="2016-08" db="EMBL/GenBank/DDBJ databases">
        <title>Analysis of Carbohydrate Active Enzymes in Thermogemmatispora T81 Reveals Carbohydrate Degradation Ability.</title>
        <authorList>
            <person name="Tomazini A."/>
            <person name="Lal S."/>
            <person name="Stott M."/>
            <person name="Henrissat B."/>
            <person name="Polikarpov I."/>
            <person name="Sparling R."/>
            <person name="Levin D.B."/>
        </authorList>
    </citation>
    <scope>NUCLEOTIDE SEQUENCE [LARGE SCALE GENOMIC DNA]</scope>
    <source>
        <strain evidence="8 9">T81</strain>
    </source>
</reference>
<sequence length="1228" mass="135546">MELPALLSIIRTESVYRFRLDLPEYSAREGSKEGRDYVTEITPELKERLRRSLQAVTQYMQTQALAESKRQTMKLGAVNDSVQALGRFLFEQLLPLPLQEALRHLDLPLVLDTNTPEIPWELCFDGSIRPSSFLCQRLSVSRLAGEARQERLAPLTERMQRKMGRRDQVGLSVLFLVNPTGERSAAEEEVAALCTALPEAIGRTILYRQQANQLDMRMRISSEPPQIIHYAGAGPLLVAGEPALALAGSSRLDGEAAAQLFQLLPRRPLVFVSHYESERSGGRGGSGLPAPMMGAGTASQPEREELLQRLARRLIEAGAGAVVVLRWPLSTARVREFAVLLYQELSDGVAIGEAVRRSRAVLAQRRPEQAAWISFQLYGDPLLRLSFGLPERNPADYVDIFEEEEEPLIPSLPSSSHALDRRFLEEVLSIALAEARRMRKDYLGTPHLFIALTKLDGGCTQDALRSLNFSPKQVRDVIRSALGSGKATSDTPILPTRRCKEILLTAERNAISAGASMIDERAIARAVLSEGDGVTHNLLTQIGINPEQLIELIMASEAHALLELAPSAEPHQPPAVEMPAGFSLAEPAPRAGNSLLERLGRDLTRQASLKQLPPLIGREKELRLLMQTMMLKDRNNPILIGDSGVGKTTIVGGLAQRIVEGRVPPELRGKRLIELSASSLVAGTKYRGEFEERLLKVLEEAENSGNIILFIDEMHLLIGTGRAADGSIDAAGILKPALAGGRLRCIGATTPQEYRMIEKDAAMERRLRPIIIEEPSPEEALQVLRGMRALYEQHHHVSITEEALQAAVHLSVQYLPNLRLPDKACSVLDEACSQARVFWVEDESVEQDNRDELGEEPVITAATVAEVISARTGIPVNAPGREERDRLLNLESRLKARVIGQDEAIRRVTQAIQVARAGLKPRNRPAGVFLFLGPTGVGKTELARALAAEVFGSDEYLIRVDMSEYMEKHAVSRMVGAPPGYIGYDQEGQLTGKLRRRPHCVVLLDEVEKAHPEVFDLFLQVFDAGRLTDAQGHTVDAQHAIWIMTSNVGTEMLGRSLPSGFRAASKTSLEEMQREQLMERLRQTFRPEFLSRIDEVVIFHPLTQEHARAITRLQMNELASRLLEQGLTLQADESAIDLLCKEGFSRTQGARPLRRAIERLLTVPLSLRILMGNIPKPGVVHVTAIEGRLEISVREPGEEPLLAPTPTPAASTSEEMALEADATAYPDS</sequence>
<feature type="compositionally biased region" description="Low complexity" evidence="6">
    <location>
        <begin position="1199"/>
        <end position="1215"/>
    </location>
</feature>
<dbReference type="InterPro" id="IPR001270">
    <property type="entry name" value="ClpA/B"/>
</dbReference>
<protein>
    <recommendedName>
        <fullName evidence="7">Clp R domain-containing protein</fullName>
    </recommendedName>
</protein>
<evidence type="ECO:0000256" key="5">
    <source>
        <dbReference type="PROSITE-ProRule" id="PRU01251"/>
    </source>
</evidence>
<dbReference type="InterPro" id="IPR041546">
    <property type="entry name" value="ClpA/ClpB_AAA_lid"/>
</dbReference>
<dbReference type="InterPro" id="IPR024983">
    <property type="entry name" value="CHAT_dom"/>
</dbReference>
<dbReference type="Pfam" id="PF07724">
    <property type="entry name" value="AAA_2"/>
    <property type="match status" value="1"/>
</dbReference>
<evidence type="ECO:0000259" key="7">
    <source>
        <dbReference type="PROSITE" id="PS51903"/>
    </source>
</evidence>
<dbReference type="PANTHER" id="PTHR11638">
    <property type="entry name" value="ATP-DEPENDENT CLP PROTEASE"/>
    <property type="match status" value="1"/>
</dbReference>
<dbReference type="InterPro" id="IPR019489">
    <property type="entry name" value="Clp_ATPase_C"/>
</dbReference>
<keyword evidence="3" id="KW-0067">ATP-binding</keyword>
<dbReference type="InterPro" id="IPR028299">
    <property type="entry name" value="ClpA/B_CS2"/>
</dbReference>
<dbReference type="InterPro" id="IPR003959">
    <property type="entry name" value="ATPase_AAA_core"/>
</dbReference>
<accession>A0A328VRP2</accession>
<evidence type="ECO:0000256" key="1">
    <source>
        <dbReference type="ARBA" id="ARBA00022737"/>
    </source>
</evidence>
<evidence type="ECO:0000256" key="3">
    <source>
        <dbReference type="ARBA" id="ARBA00022840"/>
    </source>
</evidence>
<dbReference type="GO" id="GO:0005524">
    <property type="term" value="F:ATP binding"/>
    <property type="evidence" value="ECO:0007669"/>
    <property type="project" value="UniProtKB-KW"/>
</dbReference>
<dbReference type="SMART" id="SM00382">
    <property type="entry name" value="AAA"/>
    <property type="match status" value="2"/>
</dbReference>
<dbReference type="SUPFAM" id="SSF52540">
    <property type="entry name" value="P-loop containing nucleoside triphosphate hydrolases"/>
    <property type="match status" value="2"/>
</dbReference>
<dbReference type="InterPro" id="IPR004176">
    <property type="entry name" value="Clp_R_N"/>
</dbReference>
<evidence type="ECO:0000313" key="9">
    <source>
        <dbReference type="Proteomes" id="UP000248706"/>
    </source>
</evidence>
<dbReference type="SMART" id="SM01086">
    <property type="entry name" value="ClpB_D2-small"/>
    <property type="match status" value="1"/>
</dbReference>
<dbReference type="Pfam" id="PF00004">
    <property type="entry name" value="AAA"/>
    <property type="match status" value="1"/>
</dbReference>
<dbReference type="GO" id="GO:0005737">
    <property type="term" value="C:cytoplasm"/>
    <property type="evidence" value="ECO:0007669"/>
    <property type="project" value="TreeGrafter"/>
</dbReference>
<keyword evidence="2" id="KW-0547">Nucleotide-binding</keyword>
<dbReference type="CDD" id="cd00009">
    <property type="entry name" value="AAA"/>
    <property type="match status" value="1"/>
</dbReference>
<dbReference type="EMBL" id="MCIF01000002">
    <property type="protein sequence ID" value="RAQ97884.1"/>
    <property type="molecule type" value="Genomic_DNA"/>
</dbReference>
<dbReference type="RefSeq" id="WP_112432670.1">
    <property type="nucleotide sequence ID" value="NZ_MCIF01000002.1"/>
</dbReference>
<dbReference type="Proteomes" id="UP000248706">
    <property type="component" value="Unassembled WGS sequence"/>
</dbReference>
<dbReference type="InterPro" id="IPR050130">
    <property type="entry name" value="ClpA_ClpB"/>
</dbReference>
<dbReference type="SUPFAM" id="SSF81923">
    <property type="entry name" value="Double Clp-N motif"/>
    <property type="match status" value="1"/>
</dbReference>
<dbReference type="FunFam" id="3.40.50.300:FF:000025">
    <property type="entry name" value="ATP-dependent Clp protease subunit"/>
    <property type="match status" value="1"/>
</dbReference>
<comment type="caution">
    <text evidence="8">The sequence shown here is derived from an EMBL/GenBank/DDBJ whole genome shotgun (WGS) entry which is preliminary data.</text>
</comment>
<dbReference type="Gene3D" id="1.10.1780.10">
    <property type="entry name" value="Clp, N-terminal domain"/>
    <property type="match status" value="1"/>
</dbReference>
<dbReference type="GO" id="GO:0016887">
    <property type="term" value="F:ATP hydrolysis activity"/>
    <property type="evidence" value="ECO:0007669"/>
    <property type="project" value="InterPro"/>
</dbReference>
<organism evidence="8 9">
    <name type="scientific">Thermogemmatispora tikiterensis</name>
    <dbReference type="NCBI Taxonomy" id="1825093"/>
    <lineage>
        <taxon>Bacteria</taxon>
        <taxon>Bacillati</taxon>
        <taxon>Chloroflexota</taxon>
        <taxon>Ktedonobacteria</taxon>
        <taxon>Thermogemmatisporales</taxon>
        <taxon>Thermogemmatisporaceae</taxon>
        <taxon>Thermogemmatispora</taxon>
    </lineage>
</organism>
<evidence type="ECO:0000256" key="2">
    <source>
        <dbReference type="ARBA" id="ARBA00022741"/>
    </source>
</evidence>
<dbReference type="CDD" id="cd19499">
    <property type="entry name" value="RecA-like_ClpB_Hsp104-like"/>
    <property type="match status" value="1"/>
</dbReference>
<keyword evidence="4" id="KW-0143">Chaperone</keyword>
<dbReference type="Pfam" id="PF02861">
    <property type="entry name" value="Clp_N"/>
    <property type="match status" value="1"/>
</dbReference>
<feature type="domain" description="Clp R" evidence="7">
    <location>
        <begin position="413"/>
        <end position="559"/>
    </location>
</feature>
<feature type="region of interest" description="Disordered" evidence="6">
    <location>
        <begin position="1196"/>
        <end position="1228"/>
    </location>
</feature>
<dbReference type="OrthoDB" id="134605at2"/>
<dbReference type="PANTHER" id="PTHR11638:SF175">
    <property type="entry name" value="ATP-DEPENDENT CLP PROTEASE, ATP-BINDING SUBUNIT CLPC"/>
    <property type="match status" value="1"/>
</dbReference>
<dbReference type="InterPro" id="IPR027417">
    <property type="entry name" value="P-loop_NTPase"/>
</dbReference>